<dbReference type="InterPro" id="IPR052000">
    <property type="entry name" value="ETFRF1"/>
</dbReference>
<evidence type="ECO:0000313" key="2">
    <source>
        <dbReference type="EMBL" id="KAK0377443.1"/>
    </source>
</evidence>
<comment type="similarity">
    <text evidence="1">Belongs to the complex I LYR family.</text>
</comment>
<gene>
    <name evidence="2" type="ORF">CLIM01_05171</name>
</gene>
<proteinExistence type="inferred from homology"/>
<accession>A0ABQ9Q0X0</accession>
<dbReference type="CDD" id="cd20265">
    <property type="entry name" value="Complex1_LYR_ETFRF1_LYRM5"/>
    <property type="match status" value="1"/>
</dbReference>
<organism evidence="2 3">
    <name type="scientific">Colletotrichum limetticola</name>
    <dbReference type="NCBI Taxonomy" id="1209924"/>
    <lineage>
        <taxon>Eukaryota</taxon>
        <taxon>Fungi</taxon>
        <taxon>Dikarya</taxon>
        <taxon>Ascomycota</taxon>
        <taxon>Pezizomycotina</taxon>
        <taxon>Sordariomycetes</taxon>
        <taxon>Hypocreomycetidae</taxon>
        <taxon>Glomerellales</taxon>
        <taxon>Glomerellaceae</taxon>
        <taxon>Colletotrichum</taxon>
        <taxon>Colletotrichum acutatum species complex</taxon>
    </lineage>
</organism>
<evidence type="ECO:0000313" key="3">
    <source>
        <dbReference type="Proteomes" id="UP001169217"/>
    </source>
</evidence>
<name>A0ABQ9Q0X0_9PEZI</name>
<dbReference type="PANTHER" id="PTHR21024">
    <property type="entry name" value="GROWTH HORMONE-INDUCIBLE SOLUBLE PROTEIN-RELATED"/>
    <property type="match status" value="1"/>
</dbReference>
<evidence type="ECO:0000256" key="1">
    <source>
        <dbReference type="ARBA" id="ARBA00009508"/>
    </source>
</evidence>
<comment type="caution">
    <text evidence="2">The sequence shown here is derived from an EMBL/GenBank/DDBJ whole genome shotgun (WGS) entry which is preliminary data.</text>
</comment>
<keyword evidence="3" id="KW-1185">Reference proteome</keyword>
<dbReference type="Pfam" id="PF13233">
    <property type="entry name" value="Complex1_LYR_2"/>
    <property type="match status" value="1"/>
</dbReference>
<dbReference type="PANTHER" id="PTHR21024:SF0">
    <property type="entry name" value="ELECTRON TRANSFER FLAVOPROTEIN REGULATORY FACTOR 1"/>
    <property type="match status" value="1"/>
</dbReference>
<dbReference type="Proteomes" id="UP001169217">
    <property type="component" value="Unassembled WGS sequence"/>
</dbReference>
<reference evidence="2" key="1">
    <citation type="submission" date="2023-04" db="EMBL/GenBank/DDBJ databases">
        <title>Colletotrichum limetticola genome sequence.</title>
        <authorList>
            <person name="Baroncelli R."/>
        </authorList>
    </citation>
    <scope>NUCLEOTIDE SEQUENCE</scope>
    <source>
        <strain evidence="2">KLA-Anderson</strain>
    </source>
</reference>
<protein>
    <submittedName>
        <fullName evidence="2">Complex 1 protein</fullName>
    </submittedName>
</protein>
<dbReference type="InterPro" id="IPR045296">
    <property type="entry name" value="Complex1_LYR_ETFRF1_LYRM5"/>
</dbReference>
<sequence length="283" mass="32018">MSVVNTELRRRVIAIYKELLYLGREYPLGYDYFRPRLHKAFSANAALRDEEAIRRGIERAEFVKKGTLSSCLSFFMSFSGFGVPFHQLDGVSFVRGQGKVRSMDARLTSGSMTARDRFQSWSWFCGHFVFALGARLPPSSTDSAASRCWLFPKFCLHVGGECVSWCTRTSLDILYAPQSPQSQLSKPDAALLRAWEVLSMKYLPSSATTSSAGQHSSFAQLRLFHARLSKVDNIALLPQLYQSHNLPSFPSWTHPLYLIPLSSPFYSLNNRMGSNDIRLYTNE</sequence>
<dbReference type="EMBL" id="JARUPT010000127">
    <property type="protein sequence ID" value="KAK0377443.1"/>
    <property type="molecule type" value="Genomic_DNA"/>
</dbReference>